<organism evidence="3 4">
    <name type="scientific">Mucuna pruriens</name>
    <name type="common">Velvet bean</name>
    <name type="synonym">Dolichos pruriens</name>
    <dbReference type="NCBI Taxonomy" id="157652"/>
    <lineage>
        <taxon>Eukaryota</taxon>
        <taxon>Viridiplantae</taxon>
        <taxon>Streptophyta</taxon>
        <taxon>Embryophyta</taxon>
        <taxon>Tracheophyta</taxon>
        <taxon>Spermatophyta</taxon>
        <taxon>Magnoliopsida</taxon>
        <taxon>eudicotyledons</taxon>
        <taxon>Gunneridae</taxon>
        <taxon>Pentapetalae</taxon>
        <taxon>rosids</taxon>
        <taxon>fabids</taxon>
        <taxon>Fabales</taxon>
        <taxon>Fabaceae</taxon>
        <taxon>Papilionoideae</taxon>
        <taxon>50 kb inversion clade</taxon>
        <taxon>NPAAA clade</taxon>
        <taxon>indigoferoid/millettioid clade</taxon>
        <taxon>Phaseoleae</taxon>
        <taxon>Mucuna</taxon>
    </lineage>
</organism>
<evidence type="ECO:0000313" key="4">
    <source>
        <dbReference type="Proteomes" id="UP000257109"/>
    </source>
</evidence>
<keyword evidence="4" id="KW-1185">Reference proteome</keyword>
<feature type="non-terminal residue" evidence="3">
    <location>
        <position position="1"/>
    </location>
</feature>
<comment type="caution">
    <text evidence="3">The sequence shown here is derived from an EMBL/GenBank/DDBJ whole genome shotgun (WGS) entry which is preliminary data.</text>
</comment>
<dbReference type="PANTHER" id="PTHR33179">
    <property type="entry name" value="VQ MOTIF-CONTAINING PROTEIN"/>
    <property type="match status" value="1"/>
</dbReference>
<reference evidence="3" key="1">
    <citation type="submission" date="2018-05" db="EMBL/GenBank/DDBJ databases">
        <title>Draft genome of Mucuna pruriens seed.</title>
        <authorList>
            <person name="Nnadi N.E."/>
            <person name="Vos R."/>
            <person name="Hasami M.H."/>
            <person name="Devisetty U.K."/>
            <person name="Aguiy J.C."/>
        </authorList>
    </citation>
    <scope>NUCLEOTIDE SEQUENCE [LARGE SCALE GENOMIC DNA]</scope>
    <source>
        <strain evidence="3">JCA_2017</strain>
    </source>
</reference>
<dbReference type="AlphaFoldDB" id="A0A371HZC0"/>
<accession>A0A371HZC0</accession>
<name>A0A371HZC0_MUCPR</name>
<evidence type="ECO:0000259" key="2">
    <source>
        <dbReference type="Pfam" id="PF05678"/>
    </source>
</evidence>
<dbReference type="PANTHER" id="PTHR33179:SF39">
    <property type="entry name" value="VQ MOTIF PROTEIN"/>
    <property type="match status" value="1"/>
</dbReference>
<feature type="compositionally biased region" description="Basic residues" evidence="1">
    <location>
        <begin position="70"/>
        <end position="79"/>
    </location>
</feature>
<dbReference type="EMBL" id="QJKJ01001338">
    <property type="protein sequence ID" value="RDY08113.1"/>
    <property type="molecule type" value="Genomic_DNA"/>
</dbReference>
<sequence length="225" mass="24797">MRDTMTMTATTDQWMQFYQQPLMEESHGHGHDHDHDLAPNTESFSDSTVMTTSPTPTMSQLTPKGNVSKPIRRRSRVSKKTPTTLLNANTTNFRALVQQFTGCPSTTMPTLGLGIHKGPITLNFQQGSGGHKIHNNTSRVVPPFSDRSYNNNNTNQVHQVPAPLPVPQQQVLQEQQSGYSFSLVKNTDFLPSSGNSIRPGTSMDVSDALLLDNDFSLPDLTSSLD</sequence>
<dbReference type="InterPro" id="IPR008889">
    <property type="entry name" value="VQ"/>
</dbReference>
<dbReference type="Proteomes" id="UP000257109">
    <property type="component" value="Unassembled WGS sequence"/>
</dbReference>
<dbReference type="InterPro" id="IPR039609">
    <property type="entry name" value="VQ_15/22"/>
</dbReference>
<feature type="region of interest" description="Disordered" evidence="1">
    <location>
        <begin position="45"/>
        <end position="79"/>
    </location>
</feature>
<dbReference type="STRING" id="157652.A0A371HZC0"/>
<gene>
    <name evidence="3" type="ORF">CR513_07691</name>
</gene>
<evidence type="ECO:0000313" key="3">
    <source>
        <dbReference type="EMBL" id="RDY08113.1"/>
    </source>
</evidence>
<evidence type="ECO:0000256" key="1">
    <source>
        <dbReference type="SAM" id="MobiDB-lite"/>
    </source>
</evidence>
<feature type="compositionally biased region" description="Low complexity" evidence="1">
    <location>
        <begin position="47"/>
        <end position="63"/>
    </location>
</feature>
<proteinExistence type="predicted"/>
<dbReference type="Pfam" id="PF05678">
    <property type="entry name" value="VQ"/>
    <property type="match status" value="1"/>
</dbReference>
<protein>
    <recommendedName>
        <fullName evidence="2">VQ domain-containing protein</fullName>
    </recommendedName>
</protein>
<dbReference type="OrthoDB" id="1726347at2759"/>
<feature type="domain" description="VQ" evidence="2">
    <location>
        <begin position="82"/>
        <end position="106"/>
    </location>
</feature>